<reference evidence="2" key="1">
    <citation type="submission" date="2021-06" db="EMBL/GenBank/DDBJ databases">
        <authorList>
            <person name="Kallberg Y."/>
            <person name="Tangrot J."/>
            <person name="Rosling A."/>
        </authorList>
    </citation>
    <scope>NUCLEOTIDE SEQUENCE</scope>
    <source>
        <strain evidence="2">FL966</strain>
    </source>
</reference>
<feature type="region of interest" description="Disordered" evidence="1">
    <location>
        <begin position="1"/>
        <end position="37"/>
    </location>
</feature>
<gene>
    <name evidence="2" type="ORF">CPELLU_LOCUS13525</name>
</gene>
<feature type="compositionally biased region" description="Polar residues" evidence="1">
    <location>
        <begin position="53"/>
        <end position="62"/>
    </location>
</feature>
<protein>
    <submittedName>
        <fullName evidence="2">3193_t:CDS:1</fullName>
    </submittedName>
</protein>
<dbReference type="EMBL" id="CAJVQA010014537">
    <property type="protein sequence ID" value="CAG8731624.1"/>
    <property type="molecule type" value="Genomic_DNA"/>
</dbReference>
<feature type="region of interest" description="Disordered" evidence="1">
    <location>
        <begin position="43"/>
        <end position="62"/>
    </location>
</feature>
<evidence type="ECO:0000313" key="2">
    <source>
        <dbReference type="EMBL" id="CAG8731624.1"/>
    </source>
</evidence>
<name>A0A9N9IEM4_9GLOM</name>
<evidence type="ECO:0000256" key="1">
    <source>
        <dbReference type="SAM" id="MobiDB-lite"/>
    </source>
</evidence>
<feature type="compositionally biased region" description="Acidic residues" evidence="1">
    <location>
        <begin position="21"/>
        <end position="31"/>
    </location>
</feature>
<comment type="caution">
    <text evidence="2">The sequence shown here is derived from an EMBL/GenBank/DDBJ whole genome shotgun (WGS) entry which is preliminary data.</text>
</comment>
<feature type="compositionally biased region" description="Basic and acidic residues" evidence="1">
    <location>
        <begin position="1"/>
        <end position="10"/>
    </location>
</feature>
<keyword evidence="3" id="KW-1185">Reference proteome</keyword>
<proteinExistence type="predicted"/>
<dbReference type="AlphaFoldDB" id="A0A9N9IEM4"/>
<sequence length="62" mass="6904">MEQANEKQETLSRTYELSENIGEELEAEEEPSYLQKTPELLNTGVELDGSPGLSETSFKNVA</sequence>
<dbReference type="Proteomes" id="UP000789759">
    <property type="component" value="Unassembled WGS sequence"/>
</dbReference>
<evidence type="ECO:0000313" key="3">
    <source>
        <dbReference type="Proteomes" id="UP000789759"/>
    </source>
</evidence>
<accession>A0A9N9IEM4</accession>
<organism evidence="2 3">
    <name type="scientific">Cetraspora pellucida</name>
    <dbReference type="NCBI Taxonomy" id="1433469"/>
    <lineage>
        <taxon>Eukaryota</taxon>
        <taxon>Fungi</taxon>
        <taxon>Fungi incertae sedis</taxon>
        <taxon>Mucoromycota</taxon>
        <taxon>Glomeromycotina</taxon>
        <taxon>Glomeromycetes</taxon>
        <taxon>Diversisporales</taxon>
        <taxon>Gigasporaceae</taxon>
        <taxon>Cetraspora</taxon>
    </lineage>
</organism>